<name>A0A3L8SFR8_CHLGU</name>
<keyword evidence="2" id="KW-1133">Transmembrane helix</keyword>
<reference evidence="3 4" key="1">
    <citation type="journal article" date="2018" name="Proc. R. Soc. B">
        <title>A non-coding region near Follistatin controls head colour polymorphism in the Gouldian finch.</title>
        <authorList>
            <person name="Toomey M.B."/>
            <person name="Marques C.I."/>
            <person name="Andrade P."/>
            <person name="Araujo P.M."/>
            <person name="Sabatino S."/>
            <person name="Gazda M.A."/>
            <person name="Afonso S."/>
            <person name="Lopes R.J."/>
            <person name="Corbo J.C."/>
            <person name="Carneiro M."/>
        </authorList>
    </citation>
    <scope>NUCLEOTIDE SEQUENCE [LARGE SCALE GENOMIC DNA]</scope>
    <source>
        <strain evidence="3">Red01</strain>
        <tissue evidence="3">Muscle</tissue>
    </source>
</reference>
<dbReference type="EMBL" id="QUSF01000025">
    <property type="protein sequence ID" value="RLW00822.1"/>
    <property type="molecule type" value="Genomic_DNA"/>
</dbReference>
<feature type="transmembrane region" description="Helical" evidence="2">
    <location>
        <begin position="104"/>
        <end position="128"/>
    </location>
</feature>
<dbReference type="Proteomes" id="UP000276834">
    <property type="component" value="Unassembled WGS sequence"/>
</dbReference>
<evidence type="ECO:0000256" key="1">
    <source>
        <dbReference type="SAM" id="MobiDB-lite"/>
    </source>
</evidence>
<evidence type="ECO:0000313" key="4">
    <source>
        <dbReference type="Proteomes" id="UP000276834"/>
    </source>
</evidence>
<dbReference type="AlphaFoldDB" id="A0A3L8SFR8"/>
<dbReference type="OrthoDB" id="9219392at2759"/>
<protein>
    <submittedName>
        <fullName evidence="3">Uncharacterized protein</fullName>
    </submittedName>
</protein>
<gene>
    <name evidence="3" type="ORF">DV515_00008497</name>
</gene>
<organism evidence="3 4">
    <name type="scientific">Chloebia gouldiae</name>
    <name type="common">Gouldian finch</name>
    <name type="synonym">Erythrura gouldiae</name>
    <dbReference type="NCBI Taxonomy" id="44316"/>
    <lineage>
        <taxon>Eukaryota</taxon>
        <taxon>Metazoa</taxon>
        <taxon>Chordata</taxon>
        <taxon>Craniata</taxon>
        <taxon>Vertebrata</taxon>
        <taxon>Euteleostomi</taxon>
        <taxon>Archelosauria</taxon>
        <taxon>Archosauria</taxon>
        <taxon>Dinosauria</taxon>
        <taxon>Saurischia</taxon>
        <taxon>Theropoda</taxon>
        <taxon>Coelurosauria</taxon>
        <taxon>Aves</taxon>
        <taxon>Neognathae</taxon>
        <taxon>Neoaves</taxon>
        <taxon>Telluraves</taxon>
        <taxon>Australaves</taxon>
        <taxon>Passeriformes</taxon>
        <taxon>Passeroidea</taxon>
        <taxon>Passeridae</taxon>
        <taxon>Chloebia</taxon>
    </lineage>
</organism>
<proteinExistence type="predicted"/>
<sequence>MLLPRNTAMPVMTEVCVHNGKGAIKVGGQHFLKFQSLLFIETEIVCQGYPCNADGEETTDFSPFKELPTPSDPPTVLPPLEDYALGPSNPESDFLSAERSLPTLVVAGVSIALVLLCILIVSIFWYAWKKSQEGSIELNPLPYGEAGVSLGSPSVPEPQQEWPSEKAVQ</sequence>
<feature type="region of interest" description="Disordered" evidence="1">
    <location>
        <begin position="147"/>
        <end position="169"/>
    </location>
</feature>
<accession>A0A3L8SFR8</accession>
<keyword evidence="2" id="KW-0812">Transmembrane</keyword>
<evidence type="ECO:0000256" key="2">
    <source>
        <dbReference type="SAM" id="Phobius"/>
    </source>
</evidence>
<comment type="caution">
    <text evidence="3">The sequence shown here is derived from an EMBL/GenBank/DDBJ whole genome shotgun (WGS) entry which is preliminary data.</text>
</comment>
<evidence type="ECO:0000313" key="3">
    <source>
        <dbReference type="EMBL" id="RLW00822.1"/>
    </source>
</evidence>
<keyword evidence="2" id="KW-0472">Membrane</keyword>
<keyword evidence="4" id="KW-1185">Reference proteome</keyword>